<dbReference type="PANTHER" id="PTHR23172:SF19">
    <property type="entry name" value="J DOMAIN-CONTAINING PROTEIN"/>
    <property type="match status" value="1"/>
</dbReference>
<dbReference type="SUPFAM" id="SSF46565">
    <property type="entry name" value="Chaperone J-domain"/>
    <property type="match status" value="1"/>
</dbReference>
<dbReference type="InterPro" id="IPR011990">
    <property type="entry name" value="TPR-like_helical_dom_sf"/>
</dbReference>
<dbReference type="InterPro" id="IPR015940">
    <property type="entry name" value="UBA"/>
</dbReference>
<dbReference type="GO" id="GO:0031982">
    <property type="term" value="C:vesicle"/>
    <property type="evidence" value="ECO:0007669"/>
    <property type="project" value="TreeGrafter"/>
</dbReference>
<comment type="caution">
    <text evidence="3">The sequence shown here is derived from an EMBL/GenBank/DDBJ whole genome shotgun (WGS) entry which is preliminary data.</text>
</comment>
<feature type="compositionally biased region" description="Low complexity" evidence="1">
    <location>
        <begin position="29"/>
        <end position="41"/>
    </location>
</feature>
<feature type="compositionally biased region" description="Polar residues" evidence="1">
    <location>
        <begin position="52"/>
        <end position="62"/>
    </location>
</feature>
<feature type="compositionally biased region" description="Low complexity" evidence="1">
    <location>
        <begin position="588"/>
        <end position="605"/>
    </location>
</feature>
<evidence type="ECO:0000259" key="2">
    <source>
        <dbReference type="PROSITE" id="PS50030"/>
    </source>
</evidence>
<dbReference type="Gene3D" id="1.10.8.10">
    <property type="entry name" value="DNA helicase RuvA subunit, C-terminal domain"/>
    <property type="match status" value="1"/>
</dbReference>
<dbReference type="SMART" id="SM00165">
    <property type="entry name" value="UBA"/>
    <property type="match status" value="1"/>
</dbReference>
<dbReference type="FunFam" id="1.25.40.10:FF:000354">
    <property type="entry name" value="UBA domain-containing protein 7"/>
    <property type="match status" value="1"/>
</dbReference>
<dbReference type="InterPro" id="IPR036869">
    <property type="entry name" value="J_dom_sf"/>
</dbReference>
<feature type="domain" description="UBA" evidence="2">
    <location>
        <begin position="309"/>
        <end position="354"/>
    </location>
</feature>
<dbReference type="PANTHER" id="PTHR23172">
    <property type="entry name" value="AUXILIN/CYCLIN G-ASSOCIATED KINASE-RELATED"/>
    <property type="match status" value="1"/>
</dbReference>
<feature type="compositionally biased region" description="Polar residues" evidence="1">
    <location>
        <begin position="379"/>
        <end position="389"/>
    </location>
</feature>
<feature type="compositionally biased region" description="Polar residues" evidence="1">
    <location>
        <begin position="140"/>
        <end position="149"/>
    </location>
</feature>
<evidence type="ECO:0000313" key="4">
    <source>
        <dbReference type="Proteomes" id="UP001303889"/>
    </source>
</evidence>
<dbReference type="SUPFAM" id="SSF46934">
    <property type="entry name" value="UBA-like"/>
    <property type="match status" value="1"/>
</dbReference>
<keyword evidence="4" id="KW-1185">Reference proteome</keyword>
<dbReference type="GO" id="GO:0030276">
    <property type="term" value="F:clathrin binding"/>
    <property type="evidence" value="ECO:0007669"/>
    <property type="project" value="TreeGrafter"/>
</dbReference>
<feature type="region of interest" description="Disordered" evidence="1">
    <location>
        <begin position="785"/>
        <end position="818"/>
    </location>
</feature>
<dbReference type="PROSITE" id="PS50030">
    <property type="entry name" value="UBA"/>
    <property type="match status" value="1"/>
</dbReference>
<dbReference type="Gene3D" id="1.25.40.10">
    <property type="entry name" value="Tetratricopeptide repeat domain"/>
    <property type="match status" value="1"/>
</dbReference>
<feature type="compositionally biased region" description="Low complexity" evidence="1">
    <location>
        <begin position="796"/>
        <end position="817"/>
    </location>
</feature>
<feature type="compositionally biased region" description="Basic and acidic residues" evidence="1">
    <location>
        <begin position="491"/>
        <end position="515"/>
    </location>
</feature>
<dbReference type="GO" id="GO:0072583">
    <property type="term" value="P:clathrin-dependent endocytosis"/>
    <property type="evidence" value="ECO:0007669"/>
    <property type="project" value="TreeGrafter"/>
</dbReference>
<name>A0AAN6MQS1_9PEZI</name>
<proteinExistence type="predicted"/>
<dbReference type="Gene3D" id="1.10.287.110">
    <property type="entry name" value="DnaJ domain"/>
    <property type="match status" value="1"/>
</dbReference>
<dbReference type="FunFam" id="1.10.287.110:FF:000002">
    <property type="entry name" value="putative tyrosine-protein phosphatase auxilin isoform X2"/>
    <property type="match status" value="1"/>
</dbReference>
<protein>
    <recommendedName>
        <fullName evidence="2">UBA domain-containing protein</fullName>
    </recommendedName>
</protein>
<dbReference type="GO" id="GO:0072318">
    <property type="term" value="P:clathrin coat disassembly"/>
    <property type="evidence" value="ECO:0007669"/>
    <property type="project" value="TreeGrafter"/>
</dbReference>
<dbReference type="SUPFAM" id="SSF48452">
    <property type="entry name" value="TPR-like"/>
    <property type="match status" value="1"/>
</dbReference>
<feature type="compositionally biased region" description="Low complexity" evidence="1">
    <location>
        <begin position="11"/>
        <end position="23"/>
    </location>
</feature>
<organism evidence="3 4">
    <name type="scientific">Staphylotrichum tortipilum</name>
    <dbReference type="NCBI Taxonomy" id="2831512"/>
    <lineage>
        <taxon>Eukaryota</taxon>
        <taxon>Fungi</taxon>
        <taxon>Dikarya</taxon>
        <taxon>Ascomycota</taxon>
        <taxon>Pezizomycotina</taxon>
        <taxon>Sordariomycetes</taxon>
        <taxon>Sordariomycetidae</taxon>
        <taxon>Sordariales</taxon>
        <taxon>Chaetomiaceae</taxon>
        <taxon>Staphylotrichum</taxon>
    </lineage>
</organism>
<dbReference type="Pfam" id="PF22562">
    <property type="entry name" value="UBA_7"/>
    <property type="match status" value="1"/>
</dbReference>
<feature type="compositionally biased region" description="Pro residues" evidence="1">
    <location>
        <begin position="606"/>
        <end position="622"/>
    </location>
</feature>
<feature type="compositionally biased region" description="Basic and acidic residues" evidence="1">
    <location>
        <begin position="287"/>
        <end position="296"/>
    </location>
</feature>
<dbReference type="EMBL" id="MU855404">
    <property type="protein sequence ID" value="KAK3904287.1"/>
    <property type="molecule type" value="Genomic_DNA"/>
</dbReference>
<dbReference type="AlphaFoldDB" id="A0AAN6MQS1"/>
<sequence length="939" mass="100263">MDDLAGLNWSAPNQGQGQAGKPAQPTPSYPATAAPAASYPSLRPTPSPFASGRNTPLSTQGSGALGARPPASKTASVPAPAPAQDSFGNLLNFGAGKSNANLSLRERQDQLEAEKRRKEEERRKQAQAHFGDGRFFDSLGQKQAGSQRTPSPAALAPPPAAVPTPGTRNGTPAAESDDDLFAAFNANTKVDNSSYFPPPATSSTPSPANVPGLDLSNPQSWSQPKAAAAGGFGGQEDDDPFGLNQFSTKSKPSAPPPPAADEDDDLLGDLGKPVDQVRKKTTPTFAREPEPGKPIEDSSSDSEPEQPTPSDDPFDRAVAQLVDYGFTPENARRALTESGGGLDVQAAVNWLLDDAHRQAKEKSKGRGPMREQSRDTAERASSQSRNGTPSWMRDDPLGDGARQRDSRSPASTEADFAKTAAAVSSSLFKTANSLWKTGQKKVQKAVAEFQQEGDPNQPKWMRSAGQDHAGGSGAGRQRADVTDEALMLESGGRRETRPGRLAPERHDTPPSRERSPALPPRQTSQVVPKWQQAAQPPLDSRSRLARQAAQEESFQAYVSPARRKKTTPQPQTEARPPAEPEPDLLFGSAAPPTSRATPPARSAQPSPAPRPSPRPTPAPKSAPPRMVRQIPNISPIALQNSTKCRLEGTAHFKRGDFAAAHASYTSSLTAVPQEHPLTILLLCNRALTALKTGEPRQAVEDADTAIRLIGASKGEGEHVELHTGDSTPTEKRDMRDLYGKALSRKAEALEQMEKWSDAATVWQLCVEAGLGGATAAAGRARCQKALAPKPKPATPRPASTRPAAAARPRPSATPQRSSEAVERLRAAHKAAEQEGDEKIALTDKVDARVAAWRDGKRDNLRALLGSLDNVLWEGSGWKKVGLHELVVANKVKIVYMKAIAKTHPDKIAQDATTEVRMIAGTVFSTLNEAWDKFKAENNM</sequence>
<dbReference type="Proteomes" id="UP001303889">
    <property type="component" value="Unassembled WGS sequence"/>
</dbReference>
<dbReference type="InterPro" id="IPR009060">
    <property type="entry name" value="UBA-like_sf"/>
</dbReference>
<feature type="region of interest" description="Disordered" evidence="1">
    <location>
        <begin position="355"/>
        <end position="417"/>
    </location>
</feature>
<gene>
    <name evidence="3" type="ORF">C8A05DRAFT_13811</name>
</gene>
<reference evidence="3" key="1">
    <citation type="journal article" date="2023" name="Mol. Phylogenet. Evol.">
        <title>Genome-scale phylogeny and comparative genomics of the fungal order Sordariales.</title>
        <authorList>
            <person name="Hensen N."/>
            <person name="Bonometti L."/>
            <person name="Westerberg I."/>
            <person name="Brannstrom I.O."/>
            <person name="Guillou S."/>
            <person name="Cros-Aarteil S."/>
            <person name="Calhoun S."/>
            <person name="Haridas S."/>
            <person name="Kuo A."/>
            <person name="Mondo S."/>
            <person name="Pangilinan J."/>
            <person name="Riley R."/>
            <person name="LaButti K."/>
            <person name="Andreopoulos B."/>
            <person name="Lipzen A."/>
            <person name="Chen C."/>
            <person name="Yan M."/>
            <person name="Daum C."/>
            <person name="Ng V."/>
            <person name="Clum A."/>
            <person name="Steindorff A."/>
            <person name="Ohm R.A."/>
            <person name="Martin F."/>
            <person name="Silar P."/>
            <person name="Natvig D.O."/>
            <person name="Lalanne C."/>
            <person name="Gautier V."/>
            <person name="Ament-Velasquez S.L."/>
            <person name="Kruys A."/>
            <person name="Hutchinson M.I."/>
            <person name="Powell A.J."/>
            <person name="Barry K."/>
            <person name="Miller A.N."/>
            <person name="Grigoriev I.V."/>
            <person name="Debuchy R."/>
            <person name="Gladieux P."/>
            <person name="Hiltunen Thoren M."/>
            <person name="Johannesson H."/>
        </authorList>
    </citation>
    <scope>NUCLEOTIDE SEQUENCE</scope>
    <source>
        <strain evidence="3">CBS 103.79</strain>
    </source>
</reference>
<dbReference type="GO" id="GO:0005737">
    <property type="term" value="C:cytoplasm"/>
    <property type="evidence" value="ECO:0007669"/>
    <property type="project" value="TreeGrafter"/>
</dbReference>
<accession>A0AAN6MQS1</accession>
<feature type="compositionally biased region" description="Basic and acidic residues" evidence="1">
    <location>
        <begin position="392"/>
        <end position="407"/>
    </location>
</feature>
<feature type="compositionally biased region" description="Basic and acidic residues" evidence="1">
    <location>
        <begin position="355"/>
        <end position="378"/>
    </location>
</feature>
<feature type="compositionally biased region" description="Basic and acidic residues" evidence="1">
    <location>
        <begin position="104"/>
        <end position="124"/>
    </location>
</feature>
<feature type="region of interest" description="Disordered" evidence="1">
    <location>
        <begin position="1"/>
        <end position="325"/>
    </location>
</feature>
<evidence type="ECO:0000313" key="3">
    <source>
        <dbReference type="EMBL" id="KAK3904287.1"/>
    </source>
</evidence>
<reference evidence="3" key="2">
    <citation type="submission" date="2023-05" db="EMBL/GenBank/DDBJ databases">
        <authorList>
            <consortium name="Lawrence Berkeley National Laboratory"/>
            <person name="Steindorff A."/>
            <person name="Hensen N."/>
            <person name="Bonometti L."/>
            <person name="Westerberg I."/>
            <person name="Brannstrom I.O."/>
            <person name="Guillou S."/>
            <person name="Cros-Aarteil S."/>
            <person name="Calhoun S."/>
            <person name="Haridas S."/>
            <person name="Kuo A."/>
            <person name="Mondo S."/>
            <person name="Pangilinan J."/>
            <person name="Riley R."/>
            <person name="Labutti K."/>
            <person name="Andreopoulos B."/>
            <person name="Lipzen A."/>
            <person name="Chen C."/>
            <person name="Yanf M."/>
            <person name="Daum C."/>
            <person name="Ng V."/>
            <person name="Clum A."/>
            <person name="Ohm R."/>
            <person name="Martin F."/>
            <person name="Silar P."/>
            <person name="Natvig D."/>
            <person name="Lalanne C."/>
            <person name="Gautier V."/>
            <person name="Ament-Velasquez S.L."/>
            <person name="Kruys A."/>
            <person name="Hutchinson M.I."/>
            <person name="Powell A.J."/>
            <person name="Barry K."/>
            <person name="Miller A.N."/>
            <person name="Grigoriev I.V."/>
            <person name="Debuchy R."/>
            <person name="Gladieux P."/>
            <person name="Thoren M.H."/>
            <person name="Johannesson H."/>
        </authorList>
    </citation>
    <scope>NUCLEOTIDE SEQUENCE</scope>
    <source>
        <strain evidence="3">CBS 103.79</strain>
    </source>
</reference>
<evidence type="ECO:0000256" key="1">
    <source>
        <dbReference type="SAM" id="MobiDB-lite"/>
    </source>
</evidence>
<feature type="region of interest" description="Disordered" evidence="1">
    <location>
        <begin position="437"/>
        <end position="626"/>
    </location>
</feature>